<feature type="transmembrane region" description="Helical" evidence="1">
    <location>
        <begin position="49"/>
        <end position="67"/>
    </location>
</feature>
<name>A0A1M5CCQ6_9BACT</name>
<keyword evidence="3" id="KW-1185">Reference proteome</keyword>
<feature type="transmembrane region" description="Helical" evidence="1">
    <location>
        <begin position="219"/>
        <end position="238"/>
    </location>
</feature>
<evidence type="ECO:0000256" key="1">
    <source>
        <dbReference type="SAM" id="Phobius"/>
    </source>
</evidence>
<feature type="transmembrane region" description="Helical" evidence="1">
    <location>
        <begin position="467"/>
        <end position="492"/>
    </location>
</feature>
<gene>
    <name evidence="2" type="ORF">SAMN05443144_109185</name>
</gene>
<feature type="transmembrane region" description="Helical" evidence="1">
    <location>
        <begin position="250"/>
        <end position="271"/>
    </location>
</feature>
<feature type="transmembrane region" description="Helical" evidence="1">
    <location>
        <begin position="277"/>
        <end position="295"/>
    </location>
</feature>
<feature type="transmembrane region" description="Helical" evidence="1">
    <location>
        <begin position="406"/>
        <end position="424"/>
    </location>
</feature>
<feature type="transmembrane region" description="Helical" evidence="1">
    <location>
        <begin position="17"/>
        <end position="37"/>
    </location>
</feature>
<feature type="transmembrane region" description="Helical" evidence="1">
    <location>
        <begin position="73"/>
        <end position="91"/>
    </location>
</feature>
<organism evidence="2 3">
    <name type="scientific">Fodinibius roseus</name>
    <dbReference type="NCBI Taxonomy" id="1194090"/>
    <lineage>
        <taxon>Bacteria</taxon>
        <taxon>Pseudomonadati</taxon>
        <taxon>Balneolota</taxon>
        <taxon>Balneolia</taxon>
        <taxon>Balneolales</taxon>
        <taxon>Balneolaceae</taxon>
        <taxon>Fodinibius</taxon>
    </lineage>
</organism>
<sequence length="681" mass="78660">MLSILGDYPYWFDAVSAGIRIVLWFFLLFGFITPLFLSYTRRLPLIEKIIYSWIGMGGILIVGVFALTKMNMYDLISIVTLLCLTPFLYNFSRTNEAREIFNYLKQRELQVLLDYIRILENKNWSFRNWLKQQVTPEKKLSGSQFRSVMVIGSIAIVGTGVRMYSVLQNAAPSSSGWFVHLDRIKNIRLQEYFGAYPDPGGMHALVSVFSLFTQVSPELILHLLGGITSFFLCIIVYWTSKDITRNKYPAAVMAGMAIYALAPLFWMPVSFDQQVDAGSLELALCFAFPTIILFIRNLRNHYKSPWFYPLIGFTATAMVNLFVAYGILLPLMLLGLGTMRKKNFRSSSRIALMLLSVSLINLLPYSVYCYVYNVDAWQFLMRQLYDTQVYSYFPTLMWPLEELSSVYMLIAAIVSLYYIVRWLLLKETLRDELIFCVIFLGISVLYIPEVDSSSLLWFDIDQLNSLYALMIAILISVVFTMFLELTGAIFRLDTKKMQLFSWGLVTTIIGSFILVQGGLKVSRVTPGTIPNGFMKAYYNIIEERQPYTYAVVGPKVQQIMAKNRNFFMEYSFFLEEYRKIDSLYHEQLQLPAVEQDGSRVPPASVFIFAEKAPYQSIQQGILYNASSVMHEVEQWIARYRELPNRRVEIFYSDHRVTVYELVNSQLESRISNILMEVYPPD</sequence>
<dbReference type="STRING" id="1194090.SAMN05443144_109185"/>
<keyword evidence="1" id="KW-1133">Transmembrane helix</keyword>
<evidence type="ECO:0000313" key="2">
    <source>
        <dbReference type="EMBL" id="SHF52505.1"/>
    </source>
</evidence>
<dbReference type="Proteomes" id="UP000184041">
    <property type="component" value="Unassembled WGS sequence"/>
</dbReference>
<evidence type="ECO:0000313" key="3">
    <source>
        <dbReference type="Proteomes" id="UP000184041"/>
    </source>
</evidence>
<dbReference type="EMBL" id="FQUS01000009">
    <property type="protein sequence ID" value="SHF52505.1"/>
    <property type="molecule type" value="Genomic_DNA"/>
</dbReference>
<dbReference type="OrthoDB" id="1522258at2"/>
<feature type="transmembrane region" description="Helical" evidence="1">
    <location>
        <begin position="307"/>
        <end position="330"/>
    </location>
</feature>
<feature type="transmembrane region" description="Helical" evidence="1">
    <location>
        <begin position="350"/>
        <end position="372"/>
    </location>
</feature>
<accession>A0A1M5CCQ6</accession>
<feature type="transmembrane region" description="Helical" evidence="1">
    <location>
        <begin position="431"/>
        <end position="447"/>
    </location>
</feature>
<proteinExistence type="predicted"/>
<keyword evidence="1" id="KW-0472">Membrane</keyword>
<dbReference type="AlphaFoldDB" id="A0A1M5CCQ6"/>
<reference evidence="2 3" key="1">
    <citation type="submission" date="2016-11" db="EMBL/GenBank/DDBJ databases">
        <authorList>
            <person name="Jaros S."/>
            <person name="Januszkiewicz K."/>
            <person name="Wedrychowicz H."/>
        </authorList>
    </citation>
    <scope>NUCLEOTIDE SEQUENCE [LARGE SCALE GENOMIC DNA]</scope>
    <source>
        <strain evidence="2 3">DSM 21986</strain>
    </source>
</reference>
<feature type="transmembrane region" description="Helical" evidence="1">
    <location>
        <begin position="499"/>
        <end position="519"/>
    </location>
</feature>
<protein>
    <submittedName>
        <fullName evidence="2">Uncharacterized protein</fullName>
    </submittedName>
</protein>
<keyword evidence="1" id="KW-0812">Transmembrane</keyword>
<dbReference type="RefSeq" id="WP_073063414.1">
    <property type="nucleotide sequence ID" value="NZ_FQUS01000009.1"/>
</dbReference>